<proteinExistence type="predicted"/>
<protein>
    <submittedName>
        <fullName evidence="1">Uncharacterized protein</fullName>
    </submittedName>
</protein>
<organism evidence="1 2">
    <name type="scientific">Arctium lappa</name>
    <name type="common">Greater burdock</name>
    <name type="synonym">Lappa major</name>
    <dbReference type="NCBI Taxonomy" id="4217"/>
    <lineage>
        <taxon>Eukaryota</taxon>
        <taxon>Viridiplantae</taxon>
        <taxon>Streptophyta</taxon>
        <taxon>Embryophyta</taxon>
        <taxon>Tracheophyta</taxon>
        <taxon>Spermatophyta</taxon>
        <taxon>Magnoliopsida</taxon>
        <taxon>eudicotyledons</taxon>
        <taxon>Gunneridae</taxon>
        <taxon>Pentapetalae</taxon>
        <taxon>asterids</taxon>
        <taxon>campanulids</taxon>
        <taxon>Asterales</taxon>
        <taxon>Asteraceae</taxon>
        <taxon>Carduoideae</taxon>
        <taxon>Cardueae</taxon>
        <taxon>Arctiinae</taxon>
        <taxon>Arctium</taxon>
    </lineage>
</organism>
<name>A0ACB8XPK2_ARCLA</name>
<comment type="caution">
    <text evidence="1">The sequence shown here is derived from an EMBL/GenBank/DDBJ whole genome shotgun (WGS) entry which is preliminary data.</text>
</comment>
<evidence type="ECO:0000313" key="2">
    <source>
        <dbReference type="Proteomes" id="UP001055879"/>
    </source>
</evidence>
<evidence type="ECO:0000313" key="1">
    <source>
        <dbReference type="EMBL" id="KAI3669543.1"/>
    </source>
</evidence>
<accession>A0ACB8XPK2</accession>
<reference evidence="2" key="1">
    <citation type="journal article" date="2022" name="Mol. Ecol. Resour.">
        <title>The genomes of chicory, endive, great burdock and yacon provide insights into Asteraceae palaeo-polyploidization history and plant inulin production.</title>
        <authorList>
            <person name="Fan W."/>
            <person name="Wang S."/>
            <person name="Wang H."/>
            <person name="Wang A."/>
            <person name="Jiang F."/>
            <person name="Liu H."/>
            <person name="Zhao H."/>
            <person name="Xu D."/>
            <person name="Zhang Y."/>
        </authorList>
    </citation>
    <scope>NUCLEOTIDE SEQUENCE [LARGE SCALE GENOMIC DNA]</scope>
    <source>
        <strain evidence="2">cv. Niubang</strain>
    </source>
</reference>
<dbReference type="Proteomes" id="UP001055879">
    <property type="component" value="Linkage Group LG16"/>
</dbReference>
<dbReference type="EMBL" id="CM042062">
    <property type="protein sequence ID" value="KAI3669543.1"/>
    <property type="molecule type" value="Genomic_DNA"/>
</dbReference>
<gene>
    <name evidence="1" type="ORF">L6452_40782</name>
</gene>
<keyword evidence="2" id="KW-1185">Reference proteome</keyword>
<reference evidence="1 2" key="2">
    <citation type="journal article" date="2022" name="Mol. Ecol. Resour.">
        <title>The genomes of chicory, endive, great burdock and yacon provide insights into Asteraceae paleo-polyploidization history and plant inulin production.</title>
        <authorList>
            <person name="Fan W."/>
            <person name="Wang S."/>
            <person name="Wang H."/>
            <person name="Wang A."/>
            <person name="Jiang F."/>
            <person name="Liu H."/>
            <person name="Zhao H."/>
            <person name="Xu D."/>
            <person name="Zhang Y."/>
        </authorList>
    </citation>
    <scope>NUCLEOTIDE SEQUENCE [LARGE SCALE GENOMIC DNA]</scope>
    <source>
        <strain evidence="2">cv. Niubang</strain>
    </source>
</reference>
<sequence>MDSNPIPGSVPYDDDSVNNTRKEEISLLKCIQEFKKNTGEYPFNNSEKMTAFCKDVIGTSGVDVVSKKIKELRERFQVNLNRSEEEGESVHDAQIFKLSSKIWEDDYVEDSLEVKKDTDDDIDDAVDDENVKVTADIGDENVQKDTDDIDHNDDDDENIVKQSGDVDTTYDYCDSSETNSSYEMPAQGNDHDEDVEVMYEGHDQIMVHDAVEILHEGDQMPSSIEVVKDDDHDDDAMQVKNSDDETAGC</sequence>